<dbReference type="PANTHER" id="PTHR30572">
    <property type="entry name" value="MEMBRANE COMPONENT OF TRANSPORTER-RELATED"/>
    <property type="match status" value="1"/>
</dbReference>
<keyword evidence="11" id="KW-1185">Reference proteome</keyword>
<feature type="transmembrane region" description="Helical" evidence="7">
    <location>
        <begin position="391"/>
        <end position="415"/>
    </location>
</feature>
<dbReference type="NCBIfam" id="TIGR03434">
    <property type="entry name" value="ADOP"/>
    <property type="match status" value="1"/>
</dbReference>
<evidence type="ECO:0000256" key="3">
    <source>
        <dbReference type="ARBA" id="ARBA00022692"/>
    </source>
</evidence>
<dbReference type="PANTHER" id="PTHR30572:SF4">
    <property type="entry name" value="ABC TRANSPORTER PERMEASE YTRF"/>
    <property type="match status" value="1"/>
</dbReference>
<evidence type="ECO:0000313" key="11">
    <source>
        <dbReference type="Proteomes" id="UP001431449"/>
    </source>
</evidence>
<feature type="transmembrane region" description="Helical" evidence="7">
    <location>
        <begin position="749"/>
        <end position="774"/>
    </location>
</feature>
<dbReference type="InterPro" id="IPR003838">
    <property type="entry name" value="ABC3_permease_C"/>
</dbReference>
<dbReference type="Pfam" id="PF02687">
    <property type="entry name" value="FtsX"/>
    <property type="match status" value="2"/>
</dbReference>
<dbReference type="Pfam" id="PF12704">
    <property type="entry name" value="MacB_PCD"/>
    <property type="match status" value="2"/>
</dbReference>
<protein>
    <submittedName>
        <fullName evidence="10">ABC transporter permease</fullName>
    </submittedName>
</protein>
<reference evidence="10" key="1">
    <citation type="submission" date="2022-04" db="EMBL/GenBank/DDBJ databases">
        <title>Lysobacter sp. CAU 1642 isolated from sea sand.</title>
        <authorList>
            <person name="Kim W."/>
        </authorList>
    </citation>
    <scope>NUCLEOTIDE SEQUENCE</scope>
    <source>
        <strain evidence="10">CAU 1642</strain>
    </source>
</reference>
<accession>A0ABT0GG79</accession>
<feature type="domain" description="MacB-like periplasmic core" evidence="9">
    <location>
        <begin position="23"/>
        <end position="241"/>
    </location>
</feature>
<feature type="domain" description="MacB-like periplasmic core" evidence="9">
    <location>
        <begin position="448"/>
        <end position="642"/>
    </location>
</feature>
<evidence type="ECO:0000256" key="7">
    <source>
        <dbReference type="SAM" id="Phobius"/>
    </source>
</evidence>
<evidence type="ECO:0000256" key="5">
    <source>
        <dbReference type="ARBA" id="ARBA00023136"/>
    </source>
</evidence>
<feature type="transmembrane region" description="Helical" evidence="7">
    <location>
        <begin position="794"/>
        <end position="813"/>
    </location>
</feature>
<keyword evidence="4 7" id="KW-1133">Transmembrane helix</keyword>
<feature type="transmembrane region" description="Helical" evidence="7">
    <location>
        <begin position="705"/>
        <end position="729"/>
    </location>
</feature>
<feature type="transmembrane region" description="Helical" evidence="7">
    <location>
        <begin position="350"/>
        <end position="371"/>
    </location>
</feature>
<dbReference type="EMBL" id="JALNMH010000005">
    <property type="protein sequence ID" value="MCK7593536.1"/>
    <property type="molecule type" value="Genomic_DNA"/>
</dbReference>
<evidence type="ECO:0000256" key="2">
    <source>
        <dbReference type="ARBA" id="ARBA00022475"/>
    </source>
</evidence>
<organism evidence="10 11">
    <name type="scientific">Pseudomarimonas salicorniae</name>
    <dbReference type="NCBI Taxonomy" id="2933270"/>
    <lineage>
        <taxon>Bacteria</taxon>
        <taxon>Pseudomonadati</taxon>
        <taxon>Pseudomonadota</taxon>
        <taxon>Gammaproteobacteria</taxon>
        <taxon>Lysobacterales</taxon>
        <taxon>Lysobacteraceae</taxon>
        <taxon>Pseudomarimonas</taxon>
    </lineage>
</organism>
<evidence type="ECO:0000259" key="9">
    <source>
        <dbReference type="Pfam" id="PF12704"/>
    </source>
</evidence>
<keyword evidence="3 7" id="KW-0812">Transmembrane</keyword>
<dbReference type="InterPro" id="IPR025857">
    <property type="entry name" value="MacB_PCD"/>
</dbReference>
<dbReference type="Proteomes" id="UP001431449">
    <property type="component" value="Unassembled WGS sequence"/>
</dbReference>
<keyword evidence="5 7" id="KW-0472">Membrane</keyword>
<feature type="domain" description="ABC3 transporter permease C-terminal" evidence="8">
    <location>
        <begin position="302"/>
        <end position="417"/>
    </location>
</feature>
<feature type="domain" description="ABC3 transporter permease C-terminal" evidence="8">
    <location>
        <begin position="709"/>
        <end position="821"/>
    </location>
</feature>
<sequence length="828" mass="87770">MFSATANDLRYSLRALLARPGFSAVAVLTLALGIGANTAIFSVMHGLFLAPLPYAHGERLVDVYNTYPTSSLQYAGTSIPDYLDRREQAQSLEDLALYTGANLNLAEDGQPPERLVGLRATPSLFSTLSSGAALGRVFDERHAEPGQDKVAVISHALWRNRFNADPGVIGRSLRLSGETYQVIGVMPEDFGFPSRETQLWVPFAFTPEQRGDFERGNEYSQSIGRLRKGATIAQLDAELDAIVARNAERIAGIGGLDPAMAEQAARFAEFLRGGNFTGRAQSLRELQVGETRPLVLILQGAVALVLLIAAANVANLLLARMVSRQKELSVRNALGASRGRIARQLLSESLIVALAGGAAGLLLALGLIELLPRLGLDAAVGRYPITLDLPVLGFALAVSIATGLLAALVPVVSLFRSDLARQINDAGRIGGGGRVAGASRNLLVVAQMALATALLVGAGLLLRSFVSLQQESPGFEPGGTLTAQLALPGNRFPDTASRARLLDEVLREARALPGIEHAAWTSSLPFANSNSQGSYSIDGLEVADASASPHANQRQISDDFFASLRIPLLQGRTFTPGDHGEAEPVVVIDQLLAEKYFKDQPAIGQRIRRGRDAPWATVVGVVGTVKHGSLRDTPGKETIYWPHRQNLGGFGALVLRGPNALAPDTADALRTALGRVDAELPLFNVLSMQQRIALSLDTQRAPMNLVGGFAGVALLLSAIGIYAVLAFSVSQRTGELGVRMAIGAGRREILGLVLGHGARLVAIGLGIGVGLALMLGQLAKAQLFGVAPWDPLTFVAVPPLLAAIALLACWLPARRAARIDPLVALRYE</sequence>
<dbReference type="RefSeq" id="WP_248207225.1">
    <property type="nucleotide sequence ID" value="NZ_JALNMH010000005.1"/>
</dbReference>
<gene>
    <name evidence="10" type="ORF">M0G41_07635</name>
</gene>
<proteinExistence type="inferred from homology"/>
<evidence type="ECO:0000259" key="8">
    <source>
        <dbReference type="Pfam" id="PF02687"/>
    </source>
</evidence>
<dbReference type="InterPro" id="IPR050250">
    <property type="entry name" value="Macrolide_Exporter_MacB"/>
</dbReference>
<evidence type="ECO:0000256" key="6">
    <source>
        <dbReference type="ARBA" id="ARBA00038076"/>
    </source>
</evidence>
<evidence type="ECO:0000313" key="10">
    <source>
        <dbReference type="EMBL" id="MCK7593536.1"/>
    </source>
</evidence>
<name>A0ABT0GG79_9GAMM</name>
<feature type="transmembrane region" description="Helical" evidence="7">
    <location>
        <begin position="294"/>
        <end position="318"/>
    </location>
</feature>
<evidence type="ECO:0000256" key="4">
    <source>
        <dbReference type="ARBA" id="ARBA00022989"/>
    </source>
</evidence>
<comment type="similarity">
    <text evidence="6">Belongs to the ABC-4 integral membrane protein family.</text>
</comment>
<dbReference type="InterPro" id="IPR017800">
    <property type="entry name" value="ADOP"/>
</dbReference>
<feature type="transmembrane region" description="Helical" evidence="7">
    <location>
        <begin position="21"/>
        <end position="44"/>
    </location>
</feature>
<evidence type="ECO:0000256" key="1">
    <source>
        <dbReference type="ARBA" id="ARBA00004651"/>
    </source>
</evidence>
<feature type="transmembrane region" description="Helical" evidence="7">
    <location>
        <begin position="442"/>
        <end position="462"/>
    </location>
</feature>
<comment type="subcellular location">
    <subcellularLocation>
        <location evidence="1">Cell membrane</location>
        <topology evidence="1">Multi-pass membrane protein</topology>
    </subcellularLocation>
</comment>
<comment type="caution">
    <text evidence="10">The sequence shown here is derived from an EMBL/GenBank/DDBJ whole genome shotgun (WGS) entry which is preliminary data.</text>
</comment>
<keyword evidence="2" id="KW-1003">Cell membrane</keyword>